<dbReference type="EMBL" id="MF370964">
    <property type="protein sequence ID" value="ASU03338.1"/>
    <property type="molecule type" value="Genomic_DNA"/>
</dbReference>
<dbReference type="GeneID" id="54981661"/>
<reference evidence="1 2" key="1">
    <citation type="submission" date="2017-06" db="EMBL/GenBank/DDBJ databases">
        <title>A Novel Lytic Pseudoalteromonas phage Isolated from Qingdao coast of China.</title>
        <authorList>
            <person name="Li H."/>
        </authorList>
    </citation>
    <scope>NUCLEOTIDE SEQUENCE [LARGE SCALE GENOMIC DNA]</scope>
</reference>
<dbReference type="Proteomes" id="UP000222256">
    <property type="component" value="Segment"/>
</dbReference>
<keyword evidence="2" id="KW-1185">Reference proteome</keyword>
<proteinExistence type="predicted"/>
<dbReference type="InterPro" id="IPR055594">
    <property type="entry name" value="DUF7170"/>
</dbReference>
<dbReference type="Pfam" id="PF23776">
    <property type="entry name" value="DUF7170"/>
    <property type="match status" value="1"/>
</dbReference>
<evidence type="ECO:0000313" key="2">
    <source>
        <dbReference type="Proteomes" id="UP000222256"/>
    </source>
</evidence>
<dbReference type="RefSeq" id="YP_009791479.1">
    <property type="nucleotide sequence ID" value="NC_047839.1"/>
</dbReference>
<dbReference type="KEGG" id="vg:54981661"/>
<accession>A0A223LI08</accession>
<evidence type="ECO:0000313" key="1">
    <source>
        <dbReference type="EMBL" id="ASU03338.1"/>
    </source>
</evidence>
<organism evidence="1 2">
    <name type="scientific">Pseudoalteromonas phage J2-1</name>
    <dbReference type="NCBI Taxonomy" id="2023998"/>
    <lineage>
        <taxon>Viruses</taxon>
        <taxon>Duplodnaviria</taxon>
        <taxon>Heunggongvirae</taxon>
        <taxon>Uroviricota</taxon>
        <taxon>Caudoviricetes</taxon>
        <taxon>Qingdaovirus</taxon>
        <taxon>Qingdaovirus J21</taxon>
    </lineage>
</organism>
<protein>
    <submittedName>
        <fullName evidence="1">Uncharacterized protein</fullName>
    </submittedName>
</protein>
<name>A0A223LI08_9CAUD</name>
<sequence>MFTVITFEYETSAPFTRYNVPADQAHKVGLNGGFYKVQLVNEFDQVDFEYK</sequence>